<keyword evidence="7" id="KW-1185">Reference proteome</keyword>
<dbReference type="Proteomes" id="UP000054937">
    <property type="component" value="Unassembled WGS sequence"/>
</dbReference>
<dbReference type="PANTHER" id="PTHR43053:SF4">
    <property type="entry name" value="MYOGENESIS-REGULATING GLYCOSIDASE"/>
    <property type="match status" value="1"/>
</dbReference>
<evidence type="ECO:0000256" key="2">
    <source>
        <dbReference type="ARBA" id="ARBA00022801"/>
    </source>
</evidence>
<organism evidence="6 7">
    <name type="scientific">Pseudocohnilembus persalinus</name>
    <name type="common">Ciliate</name>
    <dbReference type="NCBI Taxonomy" id="266149"/>
    <lineage>
        <taxon>Eukaryota</taxon>
        <taxon>Sar</taxon>
        <taxon>Alveolata</taxon>
        <taxon>Ciliophora</taxon>
        <taxon>Intramacronucleata</taxon>
        <taxon>Oligohymenophorea</taxon>
        <taxon>Scuticociliatia</taxon>
        <taxon>Philasterida</taxon>
        <taxon>Pseudocohnilembidae</taxon>
        <taxon>Pseudocohnilembus</taxon>
    </lineage>
</organism>
<evidence type="ECO:0000256" key="3">
    <source>
        <dbReference type="ARBA" id="ARBA00023295"/>
    </source>
</evidence>
<dbReference type="GO" id="GO:0005975">
    <property type="term" value="P:carbohydrate metabolic process"/>
    <property type="evidence" value="ECO:0007669"/>
    <property type="project" value="InterPro"/>
</dbReference>
<reference evidence="6 7" key="1">
    <citation type="journal article" date="2015" name="Sci. Rep.">
        <title>Genome of the facultative scuticociliatosis pathogen Pseudocohnilembus persalinus provides insight into its virulence through horizontal gene transfer.</title>
        <authorList>
            <person name="Xiong J."/>
            <person name="Wang G."/>
            <person name="Cheng J."/>
            <person name="Tian M."/>
            <person name="Pan X."/>
            <person name="Warren A."/>
            <person name="Jiang C."/>
            <person name="Yuan D."/>
            <person name="Miao W."/>
        </authorList>
    </citation>
    <scope>NUCLEOTIDE SEQUENCE [LARGE SCALE GENOMIC DNA]</scope>
    <source>
        <strain evidence="6">36N120E</strain>
    </source>
</reference>
<dbReference type="PANTHER" id="PTHR43053">
    <property type="entry name" value="GLYCOSIDASE FAMILY 31"/>
    <property type="match status" value="1"/>
</dbReference>
<protein>
    <submittedName>
        <fullName evidence="6">Glycoside hydrolase, superfamily</fullName>
    </submittedName>
</protein>
<evidence type="ECO:0000313" key="7">
    <source>
        <dbReference type="Proteomes" id="UP000054937"/>
    </source>
</evidence>
<dbReference type="Gene3D" id="3.20.20.80">
    <property type="entry name" value="Glycosidases"/>
    <property type="match status" value="1"/>
</dbReference>
<feature type="domain" description="Glycoside hydrolase family 31 TIM barrel" evidence="5">
    <location>
        <begin position="7"/>
        <end position="246"/>
    </location>
</feature>
<dbReference type="OrthoDB" id="440381at2759"/>
<sequence length="319" mass="36847">MTSFINEDSSNFQEGLKNNYFMNNGTILKWWHGKGALLDYSNPDALNWWNNQLNNVLDIGIDGFKTDGSDPYLYMLLPQPIGHIGEIDHRQYANYYYNETFNQVRKVRGLDGLIMARPMALLVPGEYSYWLYLRYSPNDIVFSGWMGDQKGTFDGIKVALRMMFHSSVYNATNFGSDIGGYLNDHDYPQGRSKEVFIRWAQLGALNPLMENGGGGNHEPWAWDGETVEIYKKFVNIHYELFPFFYASGSQAFEKQKSVMQPVAQIQDKLADFSFPSSYDFTLWNSIHVSPIIKNKTVTTVQFPQGQTEWRINNSYEYNH</sequence>
<dbReference type="GO" id="GO:0004553">
    <property type="term" value="F:hydrolase activity, hydrolyzing O-glycosyl compounds"/>
    <property type="evidence" value="ECO:0007669"/>
    <property type="project" value="InterPro"/>
</dbReference>
<gene>
    <name evidence="6" type="ORF">PPERSA_12765</name>
</gene>
<evidence type="ECO:0000313" key="6">
    <source>
        <dbReference type="EMBL" id="KRX05587.1"/>
    </source>
</evidence>
<dbReference type="InterPro" id="IPR017853">
    <property type="entry name" value="GH"/>
</dbReference>
<dbReference type="EMBL" id="LDAU01000106">
    <property type="protein sequence ID" value="KRX05587.1"/>
    <property type="molecule type" value="Genomic_DNA"/>
</dbReference>
<name>A0A0V0QT81_PSEPJ</name>
<proteinExistence type="inferred from homology"/>
<comment type="similarity">
    <text evidence="1 4">Belongs to the glycosyl hydrolase 31 family.</text>
</comment>
<keyword evidence="2 4" id="KW-0378">Hydrolase</keyword>
<evidence type="ECO:0000256" key="4">
    <source>
        <dbReference type="RuleBase" id="RU361185"/>
    </source>
</evidence>
<dbReference type="SUPFAM" id="SSF51445">
    <property type="entry name" value="(Trans)glycosidases"/>
    <property type="match status" value="1"/>
</dbReference>
<accession>A0A0V0QT81</accession>
<dbReference type="InterPro" id="IPR000322">
    <property type="entry name" value="Glyco_hydro_31_TIM"/>
</dbReference>
<dbReference type="Pfam" id="PF01055">
    <property type="entry name" value="Glyco_hydro_31_2nd"/>
    <property type="match status" value="1"/>
</dbReference>
<evidence type="ECO:0000256" key="1">
    <source>
        <dbReference type="ARBA" id="ARBA00007806"/>
    </source>
</evidence>
<comment type="caution">
    <text evidence="6">The sequence shown here is derived from an EMBL/GenBank/DDBJ whole genome shotgun (WGS) entry which is preliminary data.</text>
</comment>
<dbReference type="InterPro" id="IPR050985">
    <property type="entry name" value="Alpha-glycosidase_related"/>
</dbReference>
<dbReference type="InParanoid" id="A0A0V0QT81"/>
<keyword evidence="3 4" id="KW-0326">Glycosidase</keyword>
<dbReference type="AlphaFoldDB" id="A0A0V0QT81"/>
<evidence type="ECO:0000259" key="5">
    <source>
        <dbReference type="Pfam" id="PF01055"/>
    </source>
</evidence>